<evidence type="ECO:0000256" key="1">
    <source>
        <dbReference type="ARBA" id="ARBA00008894"/>
    </source>
</evidence>
<dbReference type="Gene3D" id="3.80.10.10">
    <property type="entry name" value="Ribonuclease Inhibitor"/>
    <property type="match status" value="1"/>
</dbReference>
<dbReference type="InterPro" id="IPR027417">
    <property type="entry name" value="P-loop_NTPase"/>
</dbReference>
<evidence type="ECO:0000259" key="5">
    <source>
        <dbReference type="SMART" id="SM00382"/>
    </source>
</evidence>
<evidence type="ECO:0000256" key="2">
    <source>
        <dbReference type="ARBA" id="ARBA00022737"/>
    </source>
</evidence>
<evidence type="ECO:0000313" key="7">
    <source>
        <dbReference type="Proteomes" id="UP000230069"/>
    </source>
</evidence>
<dbReference type="OrthoDB" id="1926275at2759"/>
<dbReference type="InParanoid" id="A0A2G5CCR6"/>
<proteinExistence type="inferred from homology"/>
<dbReference type="SMART" id="SM00382">
    <property type="entry name" value="AAA"/>
    <property type="match status" value="2"/>
</dbReference>
<dbReference type="Gene3D" id="1.10.8.430">
    <property type="entry name" value="Helical domain of apoptotic protease-activating factors"/>
    <property type="match status" value="1"/>
</dbReference>
<dbReference type="FunFam" id="1.10.10.10:FF:000322">
    <property type="entry name" value="Probable disease resistance protein At1g63360"/>
    <property type="match status" value="1"/>
</dbReference>
<dbReference type="STRING" id="218851.A0A2G5CCR6"/>
<comment type="similarity">
    <text evidence="1">Belongs to the disease resistance NB-LRR family.</text>
</comment>
<dbReference type="GO" id="GO:0043531">
    <property type="term" value="F:ADP binding"/>
    <property type="evidence" value="ECO:0007669"/>
    <property type="project" value="InterPro"/>
</dbReference>
<dbReference type="EMBL" id="KZ305080">
    <property type="protein sequence ID" value="PIA29056.1"/>
    <property type="molecule type" value="Genomic_DNA"/>
</dbReference>
<evidence type="ECO:0000256" key="4">
    <source>
        <dbReference type="ARBA" id="ARBA00022840"/>
    </source>
</evidence>
<keyword evidence="2" id="KW-0677">Repeat</keyword>
<feature type="domain" description="AAA+ ATPase" evidence="5">
    <location>
        <begin position="156"/>
        <end position="311"/>
    </location>
</feature>
<dbReference type="InterPro" id="IPR032675">
    <property type="entry name" value="LRR_dom_sf"/>
</dbReference>
<organism evidence="6 7">
    <name type="scientific">Aquilegia coerulea</name>
    <name type="common">Rocky mountain columbine</name>
    <dbReference type="NCBI Taxonomy" id="218851"/>
    <lineage>
        <taxon>Eukaryota</taxon>
        <taxon>Viridiplantae</taxon>
        <taxon>Streptophyta</taxon>
        <taxon>Embryophyta</taxon>
        <taxon>Tracheophyta</taxon>
        <taxon>Spermatophyta</taxon>
        <taxon>Magnoliopsida</taxon>
        <taxon>Ranunculales</taxon>
        <taxon>Ranunculaceae</taxon>
        <taxon>Thalictroideae</taxon>
        <taxon>Aquilegia</taxon>
    </lineage>
</organism>
<dbReference type="Gene3D" id="1.10.10.10">
    <property type="entry name" value="Winged helix-like DNA-binding domain superfamily/Winged helix DNA-binding domain"/>
    <property type="match status" value="1"/>
</dbReference>
<dbReference type="Pfam" id="PF23559">
    <property type="entry name" value="WHD_DRP"/>
    <property type="match status" value="1"/>
</dbReference>
<feature type="domain" description="AAA+ ATPase" evidence="5">
    <location>
        <begin position="424"/>
        <end position="572"/>
    </location>
</feature>
<keyword evidence="7" id="KW-1185">Reference proteome</keyword>
<keyword evidence="4" id="KW-0547">Nucleotide-binding</keyword>
<dbReference type="Gene3D" id="3.40.50.300">
    <property type="entry name" value="P-loop containing nucleotide triphosphate hydrolases"/>
    <property type="match status" value="2"/>
</dbReference>
<dbReference type="PRINTS" id="PR00364">
    <property type="entry name" value="DISEASERSIST"/>
</dbReference>
<evidence type="ECO:0000256" key="3">
    <source>
        <dbReference type="ARBA" id="ARBA00022821"/>
    </source>
</evidence>
<gene>
    <name evidence="6" type="ORF">AQUCO_06300019v1</name>
</gene>
<dbReference type="AlphaFoldDB" id="A0A2G5CCR6"/>
<name>A0A2G5CCR6_AQUCA</name>
<accession>A0A2G5CCR6</accession>
<dbReference type="PANTHER" id="PTHR33463:SF187">
    <property type="entry name" value="AND NB-ARC DOMAIN DISEASE RESISTANCE PROTEIN, PUTATIVE-RELATED"/>
    <property type="match status" value="1"/>
</dbReference>
<dbReference type="Proteomes" id="UP000230069">
    <property type="component" value="Unassembled WGS sequence"/>
</dbReference>
<dbReference type="InterPro" id="IPR002182">
    <property type="entry name" value="NB-ARC"/>
</dbReference>
<evidence type="ECO:0000313" key="6">
    <source>
        <dbReference type="EMBL" id="PIA29056.1"/>
    </source>
</evidence>
<dbReference type="InterPro" id="IPR036388">
    <property type="entry name" value="WH-like_DNA-bd_sf"/>
</dbReference>
<dbReference type="GO" id="GO:0005524">
    <property type="term" value="F:ATP binding"/>
    <property type="evidence" value="ECO:0007669"/>
    <property type="project" value="UniProtKB-KW"/>
</dbReference>
<dbReference type="FunFam" id="3.40.50.300:FF:001091">
    <property type="entry name" value="Probable disease resistance protein At1g61300"/>
    <property type="match status" value="1"/>
</dbReference>
<protein>
    <recommendedName>
        <fullName evidence="5">AAA+ ATPase domain-containing protein</fullName>
    </recommendedName>
</protein>
<dbReference type="InterPro" id="IPR042197">
    <property type="entry name" value="Apaf_helical"/>
</dbReference>
<dbReference type="SUPFAM" id="SSF52540">
    <property type="entry name" value="P-loop containing nucleoside triphosphate hydrolases"/>
    <property type="match status" value="2"/>
</dbReference>
<dbReference type="PANTHER" id="PTHR33463">
    <property type="entry name" value="NB-ARC DOMAIN-CONTAINING PROTEIN-RELATED"/>
    <property type="match status" value="1"/>
</dbReference>
<dbReference type="Pfam" id="PF00931">
    <property type="entry name" value="NB-ARC"/>
    <property type="match status" value="2"/>
</dbReference>
<dbReference type="GO" id="GO:0006952">
    <property type="term" value="P:defense response"/>
    <property type="evidence" value="ECO:0007669"/>
    <property type="project" value="UniProtKB-KW"/>
</dbReference>
<dbReference type="SUPFAM" id="SSF52047">
    <property type="entry name" value="RNI-like"/>
    <property type="match status" value="1"/>
</dbReference>
<dbReference type="InterPro" id="IPR050905">
    <property type="entry name" value="Plant_NBS-LRR"/>
</dbReference>
<sequence length="965" mass="111367">MDNLIRSKYQELCFIQTDIRRILVSPHENRRILQNELGGWVCHVNDIKVIVNDIQTILTSEFECFSKEEVTNCVRCISEVIEYWPMVQQREFNYVECFPSPFFYIHHMICFSKKVDKLLQTTPFTNEIFVIPQLIFHIHHRSQLLDIIWESMIDPNLVIVGIYGYSGAGKTTAMREIHDQLAQSNIIFDTILWVTLQSSSLHKVQSDIALQINLDLPKYEDVEYRAARINERLNEIKKFLIIFDSMCNELSLEEVGIPRPKRKDGCKIILITRYFSICKYMKSDIIVQVDSGETALRSVLIRAREMMFKITQDGWFCNLDAIKVVINEIETLLKLENTGCFSKVDVIHCVGEFQAFVSEIECVHSIRYHPFLMQHAIWLSQKVDQLLQTTLHANEFSVDFKCISNFQDRSQLLETIWRCLMDPKIGINSIYGYAGVGKTTAMRKICDQLARSDIFDKIFWLTLSKDLSLHKLQSDIAIQMSMDLPMYKDVQFRAKLIYERLKKFTKFLLIFDNVWQHISLKEVGVPQPEPENGCKIVLVTRSLKICKCMNSDIIMKFEPFKAGNVVHIPEIQPFAKQVVKHCRGLPIGLVLVGHALRNVSSVEVWRETFEYFTREIDAVEDYVFKLLRFSYNRLNNDMVQNCFLYCAFFPAGYLFKPEELVRYWMAEALIHKAGDIVAEIDEGFRVLRKLQDANMLQMFTEGSEEFLKMHDLLRDLAITIMEMTPGFFIKAGIALWLQPSHKEWANARKITLMSNAIPRLNVVPKNCPQISTLLLSNNPISYIISSFFCQMDTLKFLDLSYSLIIELPSSLSELTQLHALFLHYCTRLKNIPSLGKMKKLQSLCLCGTAITKLPQGMEGLVSLRSLDLSETIKLEAIQVGVLLSLSCLEELRLQGSGLCKMDSPMITNYLMEMRSLKCLSILTLSVVGYGDHLDTIMSLQEQNLKIYSVNVYGSIEDYIEDVQTT</sequence>
<reference evidence="6 7" key="1">
    <citation type="submission" date="2017-09" db="EMBL/GenBank/DDBJ databases">
        <title>WGS assembly of Aquilegia coerulea Goldsmith.</title>
        <authorList>
            <person name="Hodges S."/>
            <person name="Kramer E."/>
            <person name="Nordborg M."/>
            <person name="Tomkins J."/>
            <person name="Borevitz J."/>
            <person name="Derieg N."/>
            <person name="Yan J."/>
            <person name="Mihaltcheva S."/>
            <person name="Hayes R.D."/>
            <person name="Rokhsar D."/>
        </authorList>
    </citation>
    <scope>NUCLEOTIDE SEQUENCE [LARGE SCALE GENOMIC DNA]</scope>
    <source>
        <strain evidence="7">cv. Goldsmith</strain>
    </source>
</reference>
<dbReference type="InterPro" id="IPR003593">
    <property type="entry name" value="AAA+_ATPase"/>
</dbReference>
<keyword evidence="3" id="KW-0611">Plant defense</keyword>
<dbReference type="InterPro" id="IPR058922">
    <property type="entry name" value="WHD_DRP"/>
</dbReference>
<keyword evidence="4" id="KW-0067">ATP-binding</keyword>